<dbReference type="AlphaFoldDB" id="A0A853IUX7"/>
<evidence type="ECO:0000256" key="1">
    <source>
        <dbReference type="SAM" id="MobiDB-lite"/>
    </source>
</evidence>
<sequence>MKTISIEAIRIDRETQSRAEIHNDTVAEYADALESGTTLPPIIVFFDGVDYWLGDGFHRVHAFRQAGRASINADVREGTQSDAQLFSYGVNTDHGLRRTNADKRKAVTGALQHPVSCKWSDNQIAKHCGVSDKTVSAVRTSIFGNSEDAKPTERTVTRGGTTYTQNTENIGGKKKAGEAVNKATVNTGVNTAGAVSSPFCRYHRWRFPSQRPMTAPLPRKKLPPRWPPWRQTVRRSKCCSTPMTSWPQRPRRSNA</sequence>
<dbReference type="InterPro" id="IPR036086">
    <property type="entry name" value="ParB/Sulfiredoxin_sf"/>
</dbReference>
<dbReference type="EMBL" id="JACCKX010000001">
    <property type="protein sequence ID" value="NZA01197.1"/>
    <property type="molecule type" value="Genomic_DNA"/>
</dbReference>
<accession>A0A853IUX7</accession>
<dbReference type="Pfam" id="PF02195">
    <property type="entry name" value="ParB_N"/>
    <property type="match status" value="1"/>
</dbReference>
<evidence type="ECO:0000313" key="3">
    <source>
        <dbReference type="EMBL" id="NZA01197.1"/>
    </source>
</evidence>
<evidence type="ECO:0000259" key="2">
    <source>
        <dbReference type="Pfam" id="PF02195"/>
    </source>
</evidence>
<feature type="region of interest" description="Disordered" evidence="1">
    <location>
        <begin position="211"/>
        <end position="255"/>
    </location>
</feature>
<evidence type="ECO:0000313" key="4">
    <source>
        <dbReference type="Proteomes" id="UP000589716"/>
    </source>
</evidence>
<dbReference type="RefSeq" id="WP_180549697.1">
    <property type="nucleotide sequence ID" value="NZ_JACCKX010000001.1"/>
</dbReference>
<organism evidence="3 4">
    <name type="scientific">Ottowia beijingensis</name>
    <dbReference type="NCBI Taxonomy" id="1207057"/>
    <lineage>
        <taxon>Bacteria</taxon>
        <taxon>Pseudomonadati</taxon>
        <taxon>Pseudomonadota</taxon>
        <taxon>Betaproteobacteria</taxon>
        <taxon>Burkholderiales</taxon>
        <taxon>Comamonadaceae</taxon>
        <taxon>Ottowia</taxon>
    </lineage>
</organism>
<comment type="caution">
    <text evidence="3">The sequence shown here is derived from an EMBL/GenBank/DDBJ whole genome shotgun (WGS) entry which is preliminary data.</text>
</comment>
<keyword evidence="4" id="KW-1185">Reference proteome</keyword>
<proteinExistence type="predicted"/>
<feature type="compositionally biased region" description="Polar residues" evidence="1">
    <location>
        <begin position="238"/>
        <end position="248"/>
    </location>
</feature>
<dbReference type="Proteomes" id="UP000589716">
    <property type="component" value="Unassembled WGS sequence"/>
</dbReference>
<gene>
    <name evidence="3" type="ORF">H0I39_04400</name>
</gene>
<reference evidence="3 4" key="1">
    <citation type="submission" date="2020-07" db="EMBL/GenBank/DDBJ databases">
        <authorList>
            <person name="Maaloum M."/>
        </authorList>
    </citation>
    <scope>NUCLEOTIDE SEQUENCE [LARGE SCALE GENOMIC DNA]</scope>
    <source>
        <strain evidence="3 4">GCS-AN-3</strain>
    </source>
</reference>
<dbReference type="CDD" id="cd16387">
    <property type="entry name" value="ParB_N_Srx"/>
    <property type="match status" value="1"/>
</dbReference>
<feature type="domain" description="ParB-like N-terminal" evidence="2">
    <location>
        <begin position="3"/>
        <end position="83"/>
    </location>
</feature>
<dbReference type="SUPFAM" id="SSF110849">
    <property type="entry name" value="ParB/Sulfiredoxin"/>
    <property type="match status" value="1"/>
</dbReference>
<dbReference type="Gene3D" id="3.90.1530.10">
    <property type="entry name" value="Conserved hypothetical protein from pyrococcus furiosus pfu- 392566-001, ParB domain"/>
    <property type="match status" value="1"/>
</dbReference>
<dbReference type="InterPro" id="IPR003115">
    <property type="entry name" value="ParB_N"/>
</dbReference>
<name>A0A853IUX7_9BURK</name>
<protein>
    <submittedName>
        <fullName evidence="3">ParB N-terminal domain-containing protein</fullName>
    </submittedName>
</protein>